<dbReference type="KEGG" id="serw:FY030_01435"/>
<organism evidence="2 3">
    <name type="scientific">Ornithinimicrobium pratense</name>
    <dbReference type="NCBI Taxonomy" id="2593973"/>
    <lineage>
        <taxon>Bacteria</taxon>
        <taxon>Bacillati</taxon>
        <taxon>Actinomycetota</taxon>
        <taxon>Actinomycetes</taxon>
        <taxon>Micrococcales</taxon>
        <taxon>Ornithinimicrobiaceae</taxon>
        <taxon>Ornithinimicrobium</taxon>
    </lineage>
</organism>
<evidence type="ECO:0000313" key="3">
    <source>
        <dbReference type="Proteomes" id="UP000326546"/>
    </source>
</evidence>
<dbReference type="PANTHER" id="PTHR33169:SF14">
    <property type="entry name" value="TRANSCRIPTIONAL REGULATOR RV3488"/>
    <property type="match status" value="1"/>
</dbReference>
<dbReference type="InterPro" id="IPR036388">
    <property type="entry name" value="WH-like_DNA-bd_sf"/>
</dbReference>
<reference evidence="2 3" key="1">
    <citation type="submission" date="2019-09" db="EMBL/GenBank/DDBJ databases">
        <title>Serinicoccus pratensis sp. nov., isolated from meadow soil.</title>
        <authorList>
            <person name="Zhang W."/>
        </authorList>
    </citation>
    <scope>NUCLEOTIDE SEQUENCE [LARGE SCALE GENOMIC DNA]</scope>
    <source>
        <strain evidence="2 3">W204</strain>
    </source>
</reference>
<dbReference type="Proteomes" id="UP000326546">
    <property type="component" value="Chromosome"/>
</dbReference>
<accession>A0A5J6V2R3</accession>
<keyword evidence="3" id="KW-1185">Reference proteome</keyword>
<name>A0A5J6V2R3_9MICO</name>
<dbReference type="Pfam" id="PF03551">
    <property type="entry name" value="PadR"/>
    <property type="match status" value="1"/>
</dbReference>
<evidence type="ECO:0000259" key="1">
    <source>
        <dbReference type="Pfam" id="PF03551"/>
    </source>
</evidence>
<dbReference type="AlphaFoldDB" id="A0A5J6V2R3"/>
<dbReference type="Gene3D" id="1.10.10.10">
    <property type="entry name" value="Winged helix-like DNA-binding domain superfamily/Winged helix DNA-binding domain"/>
    <property type="match status" value="1"/>
</dbReference>
<evidence type="ECO:0000313" key="2">
    <source>
        <dbReference type="EMBL" id="QFG67566.1"/>
    </source>
</evidence>
<dbReference type="PANTHER" id="PTHR33169">
    <property type="entry name" value="PADR-FAMILY TRANSCRIPTIONAL REGULATOR"/>
    <property type="match status" value="1"/>
</dbReference>
<dbReference type="InterPro" id="IPR005149">
    <property type="entry name" value="Tscrpt_reg_PadR_N"/>
</dbReference>
<sequence>MDEASRWPMSWVRASLDLAILGTLASAPLHGYALAQELQARGFGRLRGGSLYPALARLQEAGHVEAAWAQVESGPGRKDYRLTAEGRRHLSDGLAAWDDLTDTLRTEESR</sequence>
<dbReference type="OrthoDB" id="122286at2"/>
<gene>
    <name evidence="2" type="ORF">FY030_01435</name>
</gene>
<dbReference type="InterPro" id="IPR036390">
    <property type="entry name" value="WH_DNA-bd_sf"/>
</dbReference>
<dbReference type="EMBL" id="CP044427">
    <property type="protein sequence ID" value="QFG67566.1"/>
    <property type="molecule type" value="Genomic_DNA"/>
</dbReference>
<dbReference type="InterPro" id="IPR052509">
    <property type="entry name" value="Metal_resp_DNA-bind_regulator"/>
</dbReference>
<protein>
    <submittedName>
        <fullName evidence="2">PadR family transcriptional regulator</fullName>
    </submittedName>
</protein>
<dbReference type="RefSeq" id="WP_158059964.1">
    <property type="nucleotide sequence ID" value="NZ_CP044427.1"/>
</dbReference>
<feature type="domain" description="Transcription regulator PadR N-terminal" evidence="1">
    <location>
        <begin position="20"/>
        <end position="91"/>
    </location>
</feature>
<proteinExistence type="predicted"/>
<dbReference type="SUPFAM" id="SSF46785">
    <property type="entry name" value="Winged helix' DNA-binding domain"/>
    <property type="match status" value="1"/>
</dbReference>